<organism evidence="2">
    <name type="scientific">bioreactor metagenome</name>
    <dbReference type="NCBI Taxonomy" id="1076179"/>
    <lineage>
        <taxon>unclassified sequences</taxon>
        <taxon>metagenomes</taxon>
        <taxon>ecological metagenomes</taxon>
    </lineage>
</organism>
<feature type="domain" description="SHOCT-like" evidence="1">
    <location>
        <begin position="1"/>
        <end position="52"/>
    </location>
</feature>
<dbReference type="InterPro" id="IPR046749">
    <property type="entry name" value="SHOCT_2"/>
</dbReference>
<reference evidence="2" key="1">
    <citation type="submission" date="2019-08" db="EMBL/GenBank/DDBJ databases">
        <authorList>
            <person name="Kucharzyk K."/>
            <person name="Murdoch R.W."/>
            <person name="Higgins S."/>
            <person name="Loffler F."/>
        </authorList>
    </citation>
    <scope>NUCLEOTIDE SEQUENCE</scope>
</reference>
<evidence type="ECO:0000259" key="1">
    <source>
        <dbReference type="Pfam" id="PF20612"/>
    </source>
</evidence>
<accession>A0A644W4Y1</accession>
<protein>
    <recommendedName>
        <fullName evidence="1">SHOCT-like domain-containing protein</fullName>
    </recommendedName>
</protein>
<evidence type="ECO:0000313" key="2">
    <source>
        <dbReference type="EMBL" id="MPL97493.1"/>
    </source>
</evidence>
<gene>
    <name evidence="2" type="ORF">SDC9_43684</name>
</gene>
<sequence length="54" mass="6300">MLRDQEANEVKYKAAVKLLEIMLSKGLITLAEYRKIDDLNRQTFTPELAEVYVQ</sequence>
<proteinExistence type="predicted"/>
<dbReference type="EMBL" id="VSSQ01000559">
    <property type="protein sequence ID" value="MPL97493.1"/>
    <property type="molecule type" value="Genomic_DNA"/>
</dbReference>
<comment type="caution">
    <text evidence="2">The sequence shown here is derived from an EMBL/GenBank/DDBJ whole genome shotgun (WGS) entry which is preliminary data.</text>
</comment>
<dbReference type="AlphaFoldDB" id="A0A644W4Y1"/>
<dbReference type="Pfam" id="PF20612">
    <property type="entry name" value="SHOCT_2"/>
    <property type="match status" value="1"/>
</dbReference>
<name>A0A644W4Y1_9ZZZZ</name>